<gene>
    <name evidence="1" type="ORF">Ssi02_42060</name>
</gene>
<evidence type="ECO:0000313" key="2">
    <source>
        <dbReference type="Proteomes" id="UP000606172"/>
    </source>
</evidence>
<keyword evidence="2" id="KW-1185">Reference proteome</keyword>
<dbReference type="AlphaFoldDB" id="A0A919V6E6"/>
<evidence type="ECO:0000313" key="1">
    <source>
        <dbReference type="EMBL" id="GII93975.1"/>
    </source>
</evidence>
<protein>
    <submittedName>
        <fullName evidence="1">Uncharacterized protein</fullName>
    </submittedName>
</protein>
<dbReference type="Proteomes" id="UP000606172">
    <property type="component" value="Unassembled WGS sequence"/>
</dbReference>
<dbReference type="RefSeq" id="WP_204027767.1">
    <property type="nucleotide sequence ID" value="NZ_BOOW01000027.1"/>
</dbReference>
<proteinExistence type="predicted"/>
<reference evidence="1" key="1">
    <citation type="submission" date="2021-01" db="EMBL/GenBank/DDBJ databases">
        <title>Whole genome shotgun sequence of Sinosporangium siamense NBRC 109515.</title>
        <authorList>
            <person name="Komaki H."/>
            <person name="Tamura T."/>
        </authorList>
    </citation>
    <scope>NUCLEOTIDE SEQUENCE</scope>
    <source>
        <strain evidence="1">NBRC 109515</strain>
    </source>
</reference>
<dbReference type="EMBL" id="BOOW01000027">
    <property type="protein sequence ID" value="GII93975.1"/>
    <property type="molecule type" value="Genomic_DNA"/>
</dbReference>
<name>A0A919V6E6_9ACTN</name>
<sequence>MKLVRISPTPLPGGGVAAVREALLPMLHWRNVPVLRRQSRELTSLERFVLEMGLTFGTVEPADFAAVTSLPPAVLAGAAWRLVADGVLACDGSGYRVDPERAATVLRQRTADRPVPSTADFVLLPRTGELFVVPSEQNSWLRDLERKQVIADLRAPVPSELRAYTRAEYLGMRVREGTAGGRGSDIADVPIPEHGDVPLIEPLRGERGRPDLPGVCPVYRCRAIVREEPGSGLAADVTVTGTARRSGKNGERAEVSFTLAGSFALVRVDGLLGGWLEIAGRLEDPALQRALGEELGLPGAPALRRRGYAAWEVLVNGEAARALCRKGRTLSDVTGFAVQAEEAAVEVSCRFFPVDDEARLLFARDDVVAAVMAAPDPAKALRQAAAEAGRRYGAALTEESIRERIWALGHYALTYELRRGRDFAYD</sequence>
<accession>A0A919V6E6</accession>
<organism evidence="1 2">
    <name type="scientific">Sinosporangium siamense</name>
    <dbReference type="NCBI Taxonomy" id="1367973"/>
    <lineage>
        <taxon>Bacteria</taxon>
        <taxon>Bacillati</taxon>
        <taxon>Actinomycetota</taxon>
        <taxon>Actinomycetes</taxon>
        <taxon>Streptosporangiales</taxon>
        <taxon>Streptosporangiaceae</taxon>
        <taxon>Sinosporangium</taxon>
    </lineage>
</organism>
<comment type="caution">
    <text evidence="1">The sequence shown here is derived from an EMBL/GenBank/DDBJ whole genome shotgun (WGS) entry which is preliminary data.</text>
</comment>